<gene>
    <name evidence="1" type="ordered locus">Amet_0749</name>
</gene>
<proteinExistence type="predicted"/>
<dbReference type="AlphaFoldDB" id="A6TLA6"/>
<keyword evidence="2" id="KW-1185">Reference proteome</keyword>
<dbReference type="RefSeq" id="WP_012062017.1">
    <property type="nucleotide sequence ID" value="NC_009633.1"/>
</dbReference>
<sequence>MEGNIDFNVLIQEMGKCCLTENVCETCDKEKCLVGYCKQSLLTTFKQQDEFIDGGMDDIPYDDLKAFDEETLINAIVFTLNQCKNCHLYHDEDCIINIIRSAMEIALIGQEQDYKGSTLVYFTDLQSTNKVIADKIYTAFKEIQGKKEN</sequence>
<protein>
    <submittedName>
        <fullName evidence="1">Uncharacterized protein</fullName>
    </submittedName>
</protein>
<dbReference type="KEGG" id="amt:Amet_0749"/>
<name>A6TLA6_ALKMQ</name>
<accession>A6TLA6</accession>
<evidence type="ECO:0000313" key="2">
    <source>
        <dbReference type="Proteomes" id="UP000001572"/>
    </source>
</evidence>
<organism evidence="1 2">
    <name type="scientific">Alkaliphilus metalliredigens (strain QYMF)</name>
    <dbReference type="NCBI Taxonomy" id="293826"/>
    <lineage>
        <taxon>Bacteria</taxon>
        <taxon>Bacillati</taxon>
        <taxon>Bacillota</taxon>
        <taxon>Clostridia</taxon>
        <taxon>Peptostreptococcales</taxon>
        <taxon>Natronincolaceae</taxon>
        <taxon>Alkaliphilus</taxon>
    </lineage>
</organism>
<dbReference type="EMBL" id="CP000724">
    <property type="protein sequence ID" value="ABR46974.1"/>
    <property type="molecule type" value="Genomic_DNA"/>
</dbReference>
<reference evidence="2" key="1">
    <citation type="journal article" date="2016" name="Genome Announc.">
        <title>Complete genome sequence of Alkaliphilus metalliredigens strain QYMF, an alkaliphilic and metal-reducing bacterium isolated from borax-contaminated leachate ponds.</title>
        <authorList>
            <person name="Hwang C."/>
            <person name="Copeland A."/>
            <person name="Lucas S."/>
            <person name="Lapidus A."/>
            <person name="Barry K."/>
            <person name="Detter J.C."/>
            <person name="Glavina Del Rio T."/>
            <person name="Hammon N."/>
            <person name="Israni S."/>
            <person name="Dalin E."/>
            <person name="Tice H."/>
            <person name="Pitluck S."/>
            <person name="Chertkov O."/>
            <person name="Brettin T."/>
            <person name="Bruce D."/>
            <person name="Han C."/>
            <person name="Schmutz J."/>
            <person name="Larimer F."/>
            <person name="Land M.L."/>
            <person name="Hauser L."/>
            <person name="Kyrpides N."/>
            <person name="Mikhailova N."/>
            <person name="Ye Q."/>
            <person name="Zhou J."/>
            <person name="Richardson P."/>
            <person name="Fields M.W."/>
        </authorList>
    </citation>
    <scope>NUCLEOTIDE SEQUENCE [LARGE SCALE GENOMIC DNA]</scope>
    <source>
        <strain evidence="2">QYMF</strain>
    </source>
</reference>
<dbReference type="HOGENOM" id="CLU_148530_0_0_9"/>
<dbReference type="eggNOG" id="ENOG50333K8">
    <property type="taxonomic scope" value="Bacteria"/>
</dbReference>
<dbReference type="STRING" id="293826.Amet_0749"/>
<evidence type="ECO:0000313" key="1">
    <source>
        <dbReference type="EMBL" id="ABR46974.1"/>
    </source>
</evidence>
<dbReference type="Proteomes" id="UP000001572">
    <property type="component" value="Chromosome"/>
</dbReference>
<dbReference type="OrthoDB" id="1681497at2"/>